<sequence length="316" mass="36182">MGLDNWIFITGANGFVAQHLIQRYLKEEHTQIVGIGRSISREKVVQHPRVHYQVADLTNLKEMDTVLRQHPWKRMYHLAGENRADIDHSNVWKDNVYASLLFLDSLRKLKLDSLESVFVIGTAMEYQTQKKLPITESSIVEPTSLYGWSKHLVTSSAQWFARTHHLPIICVRPFNLIGPGAREGIIPWIAQQLKEKYPFEELPVTIHLRSLSGIRDYVDVRDAVQALFMLSEKASECVGDCYQICSQKGASVLELVSTWEEVIQSPIKVITPNTHSSIIDQDCFIGSYKKIRGSTGWKPTYTLKETLCDIWKEMIL</sequence>
<dbReference type="RefSeq" id="WP_131848036.1">
    <property type="nucleotide sequence ID" value="NZ_SLXV01000006.1"/>
</dbReference>
<reference evidence="3 4" key="1">
    <citation type="submission" date="2019-03" db="EMBL/GenBank/DDBJ databases">
        <title>Genomic Encyclopedia of Type Strains, Phase IV (KMG-IV): sequencing the most valuable type-strain genomes for metagenomic binning, comparative biology and taxonomic classification.</title>
        <authorList>
            <person name="Goeker M."/>
        </authorList>
    </citation>
    <scope>NUCLEOTIDE SEQUENCE [LARGE SCALE GENOMIC DNA]</scope>
    <source>
        <strain evidence="3 4">DSM 46831</strain>
    </source>
</reference>
<dbReference type="AlphaFoldDB" id="A0A4R2S0Q3"/>
<keyword evidence="4" id="KW-1185">Reference proteome</keyword>
<accession>A0A4R2S0Q3</accession>
<dbReference type="Proteomes" id="UP000294746">
    <property type="component" value="Unassembled WGS sequence"/>
</dbReference>
<dbReference type="PANTHER" id="PTHR43000">
    <property type="entry name" value="DTDP-D-GLUCOSE 4,6-DEHYDRATASE-RELATED"/>
    <property type="match status" value="1"/>
</dbReference>
<evidence type="ECO:0000256" key="1">
    <source>
        <dbReference type="ARBA" id="ARBA00007637"/>
    </source>
</evidence>
<dbReference type="EMBL" id="SLXV01000006">
    <property type="protein sequence ID" value="TCP69690.1"/>
    <property type="molecule type" value="Genomic_DNA"/>
</dbReference>
<dbReference type="Gene3D" id="3.40.50.720">
    <property type="entry name" value="NAD(P)-binding Rossmann-like Domain"/>
    <property type="match status" value="1"/>
</dbReference>
<organism evidence="3 4">
    <name type="scientific">Baia soyae</name>
    <dbReference type="NCBI Taxonomy" id="1544746"/>
    <lineage>
        <taxon>Bacteria</taxon>
        <taxon>Bacillati</taxon>
        <taxon>Bacillota</taxon>
        <taxon>Bacilli</taxon>
        <taxon>Bacillales</taxon>
        <taxon>Thermoactinomycetaceae</taxon>
        <taxon>Baia</taxon>
    </lineage>
</organism>
<gene>
    <name evidence="3" type="ORF">EDD57_1064</name>
</gene>
<dbReference type="SUPFAM" id="SSF51735">
    <property type="entry name" value="NAD(P)-binding Rossmann-fold domains"/>
    <property type="match status" value="1"/>
</dbReference>
<evidence type="ECO:0000313" key="3">
    <source>
        <dbReference type="EMBL" id="TCP69690.1"/>
    </source>
</evidence>
<dbReference type="OrthoDB" id="9779041at2"/>
<comment type="caution">
    <text evidence="3">The sequence shown here is derived from an EMBL/GenBank/DDBJ whole genome shotgun (WGS) entry which is preliminary data.</text>
</comment>
<dbReference type="InterPro" id="IPR036291">
    <property type="entry name" value="NAD(P)-bd_dom_sf"/>
</dbReference>
<evidence type="ECO:0000313" key="4">
    <source>
        <dbReference type="Proteomes" id="UP000294746"/>
    </source>
</evidence>
<dbReference type="InterPro" id="IPR001509">
    <property type="entry name" value="Epimerase_deHydtase"/>
</dbReference>
<proteinExistence type="inferred from homology"/>
<name>A0A4R2S0Q3_9BACL</name>
<feature type="domain" description="NAD-dependent epimerase/dehydratase" evidence="2">
    <location>
        <begin position="7"/>
        <end position="243"/>
    </location>
</feature>
<dbReference type="Pfam" id="PF01370">
    <property type="entry name" value="Epimerase"/>
    <property type="match status" value="1"/>
</dbReference>
<comment type="similarity">
    <text evidence="1">Belongs to the NAD(P)-dependent epimerase/dehydratase family.</text>
</comment>
<dbReference type="Gene3D" id="3.90.25.10">
    <property type="entry name" value="UDP-galactose 4-epimerase, domain 1"/>
    <property type="match status" value="1"/>
</dbReference>
<protein>
    <submittedName>
        <fullName evidence="3">Nucleoside-diphosphate-sugar epimerase</fullName>
    </submittedName>
</protein>
<evidence type="ECO:0000259" key="2">
    <source>
        <dbReference type="Pfam" id="PF01370"/>
    </source>
</evidence>